<dbReference type="eggNOG" id="COG0265">
    <property type="taxonomic scope" value="Bacteria"/>
</dbReference>
<keyword evidence="5" id="KW-0732">Signal</keyword>
<evidence type="ECO:0000256" key="2">
    <source>
        <dbReference type="ARBA" id="ARBA00022670"/>
    </source>
</evidence>
<dbReference type="GO" id="GO:0008233">
    <property type="term" value="F:peptidase activity"/>
    <property type="evidence" value="ECO:0007669"/>
    <property type="project" value="UniProtKB-KW"/>
</dbReference>
<accession>K9TH08</accession>
<gene>
    <name evidence="6" type="ORF">Oscil6304_1745</name>
</gene>
<dbReference type="KEGG" id="oac:Oscil6304_1745"/>
<evidence type="ECO:0000313" key="6">
    <source>
        <dbReference type="EMBL" id="AFY81426.1"/>
    </source>
</evidence>
<feature type="signal peptide" evidence="5">
    <location>
        <begin position="1"/>
        <end position="23"/>
    </location>
</feature>
<dbReference type="GO" id="GO:0006508">
    <property type="term" value="P:proteolysis"/>
    <property type="evidence" value="ECO:0007669"/>
    <property type="project" value="UniProtKB-KW"/>
</dbReference>
<dbReference type="PANTHER" id="PTHR43343">
    <property type="entry name" value="PEPTIDASE S12"/>
    <property type="match status" value="1"/>
</dbReference>
<keyword evidence="7" id="KW-1185">Reference proteome</keyword>
<keyword evidence="2 6" id="KW-0645">Protease</keyword>
<dbReference type="Gene3D" id="2.40.10.10">
    <property type="entry name" value="Trypsin-like serine proteases"/>
    <property type="match status" value="2"/>
</dbReference>
<dbReference type="STRING" id="56110.Oscil6304_1745"/>
<dbReference type="PANTHER" id="PTHR43343:SF3">
    <property type="entry name" value="PROTEASE DO-LIKE 8, CHLOROPLASTIC"/>
    <property type="match status" value="1"/>
</dbReference>
<proteinExistence type="inferred from homology"/>
<dbReference type="InterPro" id="IPR051201">
    <property type="entry name" value="Chloro_Bact_Ser_Proteases"/>
</dbReference>
<dbReference type="PATRIC" id="fig|56110.3.peg.2096"/>
<evidence type="ECO:0000256" key="4">
    <source>
        <dbReference type="SAM" id="MobiDB-lite"/>
    </source>
</evidence>
<evidence type="ECO:0000256" key="3">
    <source>
        <dbReference type="ARBA" id="ARBA00022801"/>
    </source>
</evidence>
<organism evidence="6 7">
    <name type="scientific">Oscillatoria acuminata PCC 6304</name>
    <dbReference type="NCBI Taxonomy" id="56110"/>
    <lineage>
        <taxon>Bacteria</taxon>
        <taxon>Bacillati</taxon>
        <taxon>Cyanobacteriota</taxon>
        <taxon>Cyanophyceae</taxon>
        <taxon>Oscillatoriophycideae</taxon>
        <taxon>Oscillatoriales</taxon>
        <taxon>Oscillatoriaceae</taxon>
        <taxon>Oscillatoria</taxon>
    </lineage>
</organism>
<dbReference type="OrthoDB" id="449254at2"/>
<sequence>MARRTFLLGACAGSLLIGLSAQAVHLLNLDSQAQAEQTTESIVKSENLTSDAGAISPNPEIRNPATSPLSAPPTVEPETSTSSAIENLPTSQLEALAELITVKVFSGQNSGSGILIARQGEIYTVVTNQHVLVFGDGSSYPVETPDGQQHPAEVIKTVNFNGNDLALLQFHSPKIYVPAVINRSFSVAEGQTSFAAGFPIETHSTHPRGFVFTEGNISLLSDRSFGGGYEIGYTNDIQKGMSGGPVLNSQGEVIAINGMHAYPLWGNPYVFADGSAASPDLQAQFSELSWAIPIQTFMQFAGQFLPANAFSTVGVQTLPRVPNPKFAPKSAPQSPERIW</sequence>
<dbReference type="InterPro" id="IPR009003">
    <property type="entry name" value="Peptidase_S1_PA"/>
</dbReference>
<dbReference type="InterPro" id="IPR043504">
    <property type="entry name" value="Peptidase_S1_PA_chymotrypsin"/>
</dbReference>
<dbReference type="HOGENOM" id="CLU_818442_0_0_3"/>
<comment type="similarity">
    <text evidence="1">Belongs to the peptidase S1C family.</text>
</comment>
<evidence type="ECO:0000256" key="5">
    <source>
        <dbReference type="SAM" id="SignalP"/>
    </source>
</evidence>
<feature type="chain" id="PRO_5003936613" evidence="5">
    <location>
        <begin position="24"/>
        <end position="339"/>
    </location>
</feature>
<keyword evidence="3" id="KW-0378">Hydrolase</keyword>
<dbReference type="RefSeq" id="WP_015148070.1">
    <property type="nucleotide sequence ID" value="NC_019693.1"/>
</dbReference>
<dbReference type="EMBL" id="CP003607">
    <property type="protein sequence ID" value="AFY81426.1"/>
    <property type="molecule type" value="Genomic_DNA"/>
</dbReference>
<dbReference type="InParanoid" id="K9TH08"/>
<name>K9TH08_9CYAN</name>
<dbReference type="Proteomes" id="UP000010367">
    <property type="component" value="Chromosome"/>
</dbReference>
<dbReference type="Pfam" id="PF13365">
    <property type="entry name" value="Trypsin_2"/>
    <property type="match status" value="1"/>
</dbReference>
<protein>
    <submittedName>
        <fullName evidence="6">Trypsin-like serine protease with C-terminal PDZ domain</fullName>
    </submittedName>
</protein>
<evidence type="ECO:0000313" key="7">
    <source>
        <dbReference type="Proteomes" id="UP000010367"/>
    </source>
</evidence>
<reference evidence="6 7" key="1">
    <citation type="submission" date="2012-06" db="EMBL/GenBank/DDBJ databases">
        <title>Finished chromosome of genome of Oscillatoria acuminata PCC 6304.</title>
        <authorList>
            <consortium name="US DOE Joint Genome Institute"/>
            <person name="Gugger M."/>
            <person name="Coursin T."/>
            <person name="Rippka R."/>
            <person name="Tandeau De Marsac N."/>
            <person name="Huntemann M."/>
            <person name="Wei C.-L."/>
            <person name="Han J."/>
            <person name="Detter J.C."/>
            <person name="Han C."/>
            <person name="Tapia R."/>
            <person name="Davenport K."/>
            <person name="Daligault H."/>
            <person name="Erkkila T."/>
            <person name="Gu W."/>
            <person name="Munk A.C.C."/>
            <person name="Teshima H."/>
            <person name="Xu Y."/>
            <person name="Chain P."/>
            <person name="Chen A."/>
            <person name="Krypides N."/>
            <person name="Mavromatis K."/>
            <person name="Markowitz V."/>
            <person name="Szeto E."/>
            <person name="Ivanova N."/>
            <person name="Mikhailova N."/>
            <person name="Ovchinnikova G."/>
            <person name="Pagani I."/>
            <person name="Pati A."/>
            <person name="Goodwin L."/>
            <person name="Peters L."/>
            <person name="Pitluck S."/>
            <person name="Woyke T."/>
            <person name="Kerfeld C."/>
        </authorList>
    </citation>
    <scope>NUCLEOTIDE SEQUENCE [LARGE SCALE GENOMIC DNA]</scope>
    <source>
        <strain evidence="6 7">PCC 6304</strain>
    </source>
</reference>
<evidence type="ECO:0000256" key="1">
    <source>
        <dbReference type="ARBA" id="ARBA00010541"/>
    </source>
</evidence>
<dbReference type="SUPFAM" id="SSF50494">
    <property type="entry name" value="Trypsin-like serine proteases"/>
    <property type="match status" value="1"/>
</dbReference>
<feature type="region of interest" description="Disordered" evidence="4">
    <location>
        <begin position="45"/>
        <end position="84"/>
    </location>
</feature>
<dbReference type="AlphaFoldDB" id="K9TH08"/>